<evidence type="ECO:0000256" key="1">
    <source>
        <dbReference type="SAM" id="Phobius"/>
    </source>
</evidence>
<evidence type="ECO:0000313" key="2">
    <source>
        <dbReference type="EMBL" id="GEO21247.1"/>
    </source>
</evidence>
<name>A0A512CAR4_9BACT</name>
<keyword evidence="1" id="KW-1133">Transmembrane helix</keyword>
<gene>
    <name evidence="2" type="ORF">CQA01_17810</name>
</gene>
<dbReference type="RefSeq" id="WP_040417301.1">
    <property type="nucleotide sequence ID" value="NZ_BJYV01000006.1"/>
</dbReference>
<sequence>MGEKKCPNCGKWSNWNQNFRDTCEHCGEILSKVDLEFEEKRAAQKKVNEEQWIFHIKEDDSDFIKKSKKIGQFFYSVYITIITVIAWLIAALPG</sequence>
<accession>A0A512CAR4</accession>
<reference evidence="2 3" key="1">
    <citation type="submission" date="2019-07" db="EMBL/GenBank/DDBJ databases">
        <title>Whole genome shotgun sequence of Cyclobacterium qasimii NBRC 106168.</title>
        <authorList>
            <person name="Hosoyama A."/>
            <person name="Uohara A."/>
            <person name="Ohji S."/>
            <person name="Ichikawa N."/>
        </authorList>
    </citation>
    <scope>NUCLEOTIDE SEQUENCE [LARGE SCALE GENOMIC DNA]</scope>
    <source>
        <strain evidence="2 3">NBRC 106168</strain>
    </source>
</reference>
<dbReference type="Proteomes" id="UP000321301">
    <property type="component" value="Unassembled WGS sequence"/>
</dbReference>
<evidence type="ECO:0000313" key="3">
    <source>
        <dbReference type="Proteomes" id="UP000321301"/>
    </source>
</evidence>
<comment type="caution">
    <text evidence="2">The sequence shown here is derived from an EMBL/GenBank/DDBJ whole genome shotgun (WGS) entry which is preliminary data.</text>
</comment>
<dbReference type="EMBL" id="BJYV01000006">
    <property type="protein sequence ID" value="GEO21247.1"/>
    <property type="molecule type" value="Genomic_DNA"/>
</dbReference>
<keyword evidence="1" id="KW-0812">Transmembrane</keyword>
<organism evidence="2 3">
    <name type="scientific">Cyclobacterium qasimii</name>
    <dbReference type="NCBI Taxonomy" id="1350429"/>
    <lineage>
        <taxon>Bacteria</taxon>
        <taxon>Pseudomonadati</taxon>
        <taxon>Bacteroidota</taxon>
        <taxon>Cytophagia</taxon>
        <taxon>Cytophagales</taxon>
        <taxon>Cyclobacteriaceae</taxon>
        <taxon>Cyclobacterium</taxon>
    </lineage>
</organism>
<feature type="transmembrane region" description="Helical" evidence="1">
    <location>
        <begin position="73"/>
        <end position="92"/>
    </location>
</feature>
<proteinExistence type="predicted"/>
<dbReference type="AlphaFoldDB" id="A0A512CAR4"/>
<protein>
    <submittedName>
        <fullName evidence="2">Uncharacterized protein</fullName>
    </submittedName>
</protein>
<keyword evidence="1" id="KW-0472">Membrane</keyword>
<keyword evidence="3" id="KW-1185">Reference proteome</keyword>